<dbReference type="InterPro" id="IPR020081">
    <property type="entry name" value="SsrA-bd_prot_CS"/>
</dbReference>
<dbReference type="PROSITE" id="PS01317">
    <property type="entry name" value="SSRP"/>
    <property type="match status" value="1"/>
</dbReference>
<gene>
    <name evidence="4" type="ORF">UFOPK3342_00127</name>
</gene>
<dbReference type="GO" id="GO:0003723">
    <property type="term" value="F:RNA binding"/>
    <property type="evidence" value="ECO:0007669"/>
    <property type="project" value="UniProtKB-KW"/>
</dbReference>
<evidence type="ECO:0000313" key="4">
    <source>
        <dbReference type="EMBL" id="CAB4856019.1"/>
    </source>
</evidence>
<dbReference type="GO" id="GO:0005829">
    <property type="term" value="C:cytosol"/>
    <property type="evidence" value="ECO:0007669"/>
    <property type="project" value="TreeGrafter"/>
</dbReference>
<dbReference type="CDD" id="cd09294">
    <property type="entry name" value="SmpB"/>
    <property type="match status" value="1"/>
</dbReference>
<organism evidence="4">
    <name type="scientific">freshwater metagenome</name>
    <dbReference type="NCBI Taxonomy" id="449393"/>
    <lineage>
        <taxon>unclassified sequences</taxon>
        <taxon>metagenomes</taxon>
        <taxon>ecological metagenomes</taxon>
    </lineage>
</organism>
<dbReference type="SUPFAM" id="SSF74982">
    <property type="entry name" value="Small protein B (SmpB)"/>
    <property type="match status" value="1"/>
</dbReference>
<dbReference type="PANTHER" id="PTHR30308">
    <property type="entry name" value="TMRNA-BINDING COMPONENT OF TRANS-TRANSLATION TAGGING COMPLEX"/>
    <property type="match status" value="1"/>
</dbReference>
<proteinExistence type="inferred from homology"/>
<evidence type="ECO:0000256" key="1">
    <source>
        <dbReference type="ARBA" id="ARBA00022490"/>
    </source>
</evidence>
<dbReference type="Gene3D" id="2.40.280.10">
    <property type="match status" value="1"/>
</dbReference>
<feature type="region of interest" description="Disordered" evidence="3">
    <location>
        <begin position="142"/>
        <end position="179"/>
    </location>
</feature>
<dbReference type="PANTHER" id="PTHR30308:SF2">
    <property type="entry name" value="SSRA-BINDING PROTEIN"/>
    <property type="match status" value="1"/>
</dbReference>
<feature type="compositionally biased region" description="Basic and acidic residues" evidence="3">
    <location>
        <begin position="145"/>
        <end position="159"/>
    </location>
</feature>
<keyword evidence="1" id="KW-0963">Cytoplasm</keyword>
<feature type="compositionally biased region" description="Low complexity" evidence="3">
    <location>
        <begin position="160"/>
        <end position="171"/>
    </location>
</feature>
<name>A0A6J7CIJ1_9ZZZZ</name>
<dbReference type="AlphaFoldDB" id="A0A6J7CIJ1"/>
<reference evidence="4" key="1">
    <citation type="submission" date="2020-05" db="EMBL/GenBank/DDBJ databases">
        <authorList>
            <person name="Chiriac C."/>
            <person name="Salcher M."/>
            <person name="Ghai R."/>
            <person name="Kavagutti S V."/>
        </authorList>
    </citation>
    <scope>NUCLEOTIDE SEQUENCE</scope>
</reference>
<dbReference type="InterPro" id="IPR000037">
    <property type="entry name" value="SsrA-bd_prot"/>
</dbReference>
<keyword evidence="2" id="KW-0694">RNA-binding</keyword>
<dbReference type="InterPro" id="IPR023620">
    <property type="entry name" value="SmpB"/>
</dbReference>
<sequence length="179" mass="19946">MARFLSEGGDAVMVKEIGRKVIAQNKKARHDYSIEDVFECGMVLMGTEVKSLRLGRASLIDGFAMINDGELWLSGVHIPEYTEGTWTNHTPRRDRKLLVHKSELTKLMAKLKDSGTTLVPLSLYFKDGKAKVEIAVARGKKSHDKRQAIKAREADREVARVVSRGSSGKSGKASKRYED</sequence>
<dbReference type="GO" id="GO:0070930">
    <property type="term" value="P:trans-translation-dependent protein tagging"/>
    <property type="evidence" value="ECO:0007669"/>
    <property type="project" value="TreeGrafter"/>
</dbReference>
<dbReference type="NCBIfam" id="NF003843">
    <property type="entry name" value="PRK05422.1"/>
    <property type="match status" value="1"/>
</dbReference>
<evidence type="ECO:0000256" key="3">
    <source>
        <dbReference type="SAM" id="MobiDB-lite"/>
    </source>
</evidence>
<evidence type="ECO:0000256" key="2">
    <source>
        <dbReference type="ARBA" id="ARBA00022884"/>
    </source>
</evidence>
<protein>
    <submittedName>
        <fullName evidence="4">Unannotated protein</fullName>
    </submittedName>
</protein>
<dbReference type="EMBL" id="CAFBLH010000002">
    <property type="protein sequence ID" value="CAB4856019.1"/>
    <property type="molecule type" value="Genomic_DNA"/>
</dbReference>
<dbReference type="Pfam" id="PF01668">
    <property type="entry name" value="SmpB"/>
    <property type="match status" value="1"/>
</dbReference>
<dbReference type="NCBIfam" id="TIGR00086">
    <property type="entry name" value="smpB"/>
    <property type="match status" value="1"/>
</dbReference>
<accession>A0A6J7CIJ1</accession>
<dbReference type="HAMAP" id="MF_00023">
    <property type="entry name" value="SmpB"/>
    <property type="match status" value="1"/>
</dbReference>